<keyword evidence="5" id="KW-1185">Reference proteome</keyword>
<dbReference type="PANTHER" id="PTHR43465:SF2">
    <property type="entry name" value="DUF1680 DOMAIN PROTEIN (AFU_ORTHOLOGUE AFUA_1G08910)"/>
    <property type="match status" value="1"/>
</dbReference>
<protein>
    <submittedName>
        <fullName evidence="4">Beta-L-arabinofuranosidase domain-containing protein</fullName>
    </submittedName>
</protein>
<reference evidence="5" key="1">
    <citation type="journal article" date="2019" name="Int. J. Syst. Evol. Microbiol.">
        <title>The Global Catalogue of Microorganisms (GCM) 10K type strain sequencing project: providing services to taxonomists for standard genome sequencing and annotation.</title>
        <authorList>
            <consortium name="The Broad Institute Genomics Platform"/>
            <consortium name="The Broad Institute Genome Sequencing Center for Infectious Disease"/>
            <person name="Wu L."/>
            <person name="Ma J."/>
        </authorList>
    </citation>
    <scope>NUCLEOTIDE SEQUENCE [LARGE SCALE GENOMIC DNA]</scope>
    <source>
        <strain evidence="5">CGMCC 1.16026</strain>
    </source>
</reference>
<proteinExistence type="predicted"/>
<dbReference type="RefSeq" id="WP_390236362.1">
    <property type="nucleotide sequence ID" value="NZ_JBHSWI010000001.1"/>
</dbReference>
<dbReference type="Pfam" id="PF07944">
    <property type="entry name" value="Beta-AFase-like_GH127_cat"/>
    <property type="match status" value="1"/>
</dbReference>
<organism evidence="4 5">
    <name type="scientific">Granulicella cerasi</name>
    <dbReference type="NCBI Taxonomy" id="741063"/>
    <lineage>
        <taxon>Bacteria</taxon>
        <taxon>Pseudomonadati</taxon>
        <taxon>Acidobacteriota</taxon>
        <taxon>Terriglobia</taxon>
        <taxon>Terriglobales</taxon>
        <taxon>Acidobacteriaceae</taxon>
        <taxon>Granulicella</taxon>
    </lineage>
</organism>
<dbReference type="EMBL" id="JBHSWI010000001">
    <property type="protein sequence ID" value="MFC6644191.1"/>
    <property type="molecule type" value="Genomic_DNA"/>
</dbReference>
<gene>
    <name evidence="4" type="ORF">ACFQBQ_01000</name>
</gene>
<dbReference type="InterPro" id="IPR049174">
    <property type="entry name" value="Beta-AFase-like"/>
</dbReference>
<feature type="compositionally biased region" description="Pro residues" evidence="1">
    <location>
        <begin position="282"/>
        <end position="292"/>
    </location>
</feature>
<evidence type="ECO:0000256" key="1">
    <source>
        <dbReference type="SAM" id="MobiDB-lite"/>
    </source>
</evidence>
<sequence length="352" mass="39605">MRHHRPHRTWGYLLEATGDGLWADRIERACFNAGMGAIRKDWKGLQYFSCPNQVVASETSNHNKLKHGNYWMAYQPNPGRGTACCGGNVHRLFPNYALRMWMTTTDGGLVATLYGANSVTTRLGEAKTRVTVQQRTRYPFADTIEFLIHPEKPTTFGLKLRIPAWCDAPQLSLNGHDLAMPAIEHGFITLHRRFTAGTLVRLRLPMKTRQLTTIDGGVAYECGPLVYSLPIDAQWSSHVVEKWTTAAYPSWDAHARSAWNYALDEQPAPQLERTADVDDPWMHPPARSPCRPPRFLTGPRQILRTPRAIGLRLRCLPATLRTPKTQRRSCGLCLSAPPNFASPSSRRSRPSA</sequence>
<feature type="domain" description="Non-reducing end beta-L-arabinofuranosidase-like GH127 catalytic" evidence="2">
    <location>
        <begin position="13"/>
        <end position="96"/>
    </location>
</feature>
<name>A0ABW1Z3R4_9BACT</name>
<evidence type="ECO:0000313" key="4">
    <source>
        <dbReference type="EMBL" id="MFC6644191.1"/>
    </source>
</evidence>
<dbReference type="PANTHER" id="PTHR43465">
    <property type="entry name" value="DUF1680 DOMAIN PROTEIN (AFU_ORTHOLOGUE AFUA_1G08910)"/>
    <property type="match status" value="1"/>
</dbReference>
<evidence type="ECO:0000259" key="2">
    <source>
        <dbReference type="Pfam" id="PF07944"/>
    </source>
</evidence>
<feature type="domain" description="Non-reducing end beta-L-arabinofuranosidase-like GH127 middle" evidence="3">
    <location>
        <begin position="109"/>
        <end position="206"/>
    </location>
</feature>
<evidence type="ECO:0000313" key="5">
    <source>
        <dbReference type="Proteomes" id="UP001596391"/>
    </source>
</evidence>
<evidence type="ECO:0000259" key="3">
    <source>
        <dbReference type="Pfam" id="PF20736"/>
    </source>
</evidence>
<feature type="region of interest" description="Disordered" evidence="1">
    <location>
        <begin position="276"/>
        <end position="297"/>
    </location>
</feature>
<accession>A0ABW1Z3R4</accession>
<dbReference type="Proteomes" id="UP001596391">
    <property type="component" value="Unassembled WGS sequence"/>
</dbReference>
<comment type="caution">
    <text evidence="4">The sequence shown here is derived from an EMBL/GenBank/DDBJ whole genome shotgun (WGS) entry which is preliminary data.</text>
</comment>
<dbReference type="InterPro" id="IPR049046">
    <property type="entry name" value="Beta-AFase-like_GH127_middle"/>
</dbReference>
<dbReference type="InterPro" id="IPR012878">
    <property type="entry name" value="Beta-AFase-like_GH127_cat"/>
</dbReference>
<dbReference type="Pfam" id="PF20736">
    <property type="entry name" value="Glyco_hydro127M"/>
    <property type="match status" value="1"/>
</dbReference>